<evidence type="ECO:0000256" key="2">
    <source>
        <dbReference type="ARBA" id="ARBA00022475"/>
    </source>
</evidence>
<keyword evidence="8" id="KW-1185">Reference proteome</keyword>
<keyword evidence="5 6" id="KW-0472">Membrane</keyword>
<feature type="transmembrane region" description="Helical" evidence="6">
    <location>
        <begin position="118"/>
        <end position="143"/>
    </location>
</feature>
<feature type="transmembrane region" description="Helical" evidence="6">
    <location>
        <begin position="163"/>
        <end position="184"/>
    </location>
</feature>
<comment type="caution">
    <text evidence="7">The sequence shown here is derived from an EMBL/GenBank/DDBJ whole genome shotgun (WGS) entry which is preliminary data.</text>
</comment>
<feature type="transmembrane region" description="Helical" evidence="6">
    <location>
        <begin position="12"/>
        <end position="37"/>
    </location>
</feature>
<sequence>MRTALAIARKELAVAFTTPWAYAVITAMAALSSFFFVSLLEQFQQVQSLAREHGWSRLPPDSIVYRNLTDGVVVQLWGVVLIITLFVAPFLSMRLFAEEKRQKTFALLLTTPVRPVDIVLGKYLGGLGLIFVTLGLTLVFPVLLSVVGSGPSGSALEWPTVLLGYGAVLLWGATCMAVGLFISALTESQMLAAFLTFTVLLPWMLLRGVAQSTAEPLRSFLSYLSFDTQLQGMIQGVLEVQALVFFTSVILFSLLLTHRAVEAQRYA</sequence>
<evidence type="ECO:0000256" key="6">
    <source>
        <dbReference type="SAM" id="Phobius"/>
    </source>
</evidence>
<dbReference type="InterPro" id="IPR051449">
    <property type="entry name" value="ABC-2_transporter_component"/>
</dbReference>
<dbReference type="OrthoDB" id="9794512at2"/>
<evidence type="ECO:0000256" key="3">
    <source>
        <dbReference type="ARBA" id="ARBA00022692"/>
    </source>
</evidence>
<dbReference type="EMBL" id="RAWE01000135">
    <property type="protein sequence ID" value="RKG98681.1"/>
    <property type="molecule type" value="Genomic_DNA"/>
</dbReference>
<reference evidence="8" key="1">
    <citation type="submission" date="2018-09" db="EMBL/GenBank/DDBJ databases">
        <authorList>
            <person name="Livingstone P.G."/>
            <person name="Whitworth D.E."/>
        </authorList>
    </citation>
    <scope>NUCLEOTIDE SEQUENCE [LARGE SCALE GENOMIC DNA]</scope>
    <source>
        <strain evidence="8">CA043D</strain>
    </source>
</reference>
<evidence type="ECO:0000256" key="1">
    <source>
        <dbReference type="ARBA" id="ARBA00004651"/>
    </source>
</evidence>
<keyword evidence="3 6" id="KW-0812">Transmembrane</keyword>
<keyword evidence="2" id="KW-1003">Cell membrane</keyword>
<protein>
    <submittedName>
        <fullName evidence="7">ABC transporter permease</fullName>
    </submittedName>
</protein>
<dbReference type="PANTHER" id="PTHR30294">
    <property type="entry name" value="MEMBRANE COMPONENT OF ABC TRANSPORTER YHHJ-RELATED"/>
    <property type="match status" value="1"/>
</dbReference>
<name>A0A3A8K8B6_9BACT</name>
<dbReference type="RefSeq" id="WP_120605773.1">
    <property type="nucleotide sequence ID" value="NZ_JABFJX010000109.1"/>
</dbReference>
<feature type="transmembrane region" description="Helical" evidence="6">
    <location>
        <begin position="230"/>
        <end position="256"/>
    </location>
</feature>
<dbReference type="Proteomes" id="UP000268313">
    <property type="component" value="Unassembled WGS sequence"/>
</dbReference>
<evidence type="ECO:0000313" key="7">
    <source>
        <dbReference type="EMBL" id="RKG98681.1"/>
    </source>
</evidence>
<comment type="subcellular location">
    <subcellularLocation>
        <location evidence="1">Cell membrane</location>
        <topology evidence="1">Multi-pass membrane protein</topology>
    </subcellularLocation>
</comment>
<evidence type="ECO:0000256" key="5">
    <source>
        <dbReference type="ARBA" id="ARBA00023136"/>
    </source>
</evidence>
<dbReference type="PANTHER" id="PTHR30294:SF29">
    <property type="entry name" value="MULTIDRUG ABC TRANSPORTER PERMEASE YBHS-RELATED"/>
    <property type="match status" value="1"/>
</dbReference>
<keyword evidence="4 6" id="KW-1133">Transmembrane helix</keyword>
<dbReference type="AlphaFoldDB" id="A0A3A8K8B6"/>
<gene>
    <name evidence="7" type="ORF">D7X32_28840</name>
</gene>
<accession>A0A3A8K8B6</accession>
<evidence type="ECO:0000256" key="4">
    <source>
        <dbReference type="ARBA" id="ARBA00022989"/>
    </source>
</evidence>
<dbReference type="GO" id="GO:0140359">
    <property type="term" value="F:ABC-type transporter activity"/>
    <property type="evidence" value="ECO:0007669"/>
    <property type="project" value="InterPro"/>
</dbReference>
<evidence type="ECO:0000313" key="8">
    <source>
        <dbReference type="Proteomes" id="UP000268313"/>
    </source>
</evidence>
<dbReference type="Pfam" id="PF12679">
    <property type="entry name" value="ABC2_membrane_2"/>
    <property type="match status" value="1"/>
</dbReference>
<feature type="transmembrane region" description="Helical" evidence="6">
    <location>
        <begin position="191"/>
        <end position="210"/>
    </location>
</feature>
<dbReference type="GO" id="GO:0005886">
    <property type="term" value="C:plasma membrane"/>
    <property type="evidence" value="ECO:0007669"/>
    <property type="project" value="UniProtKB-SubCell"/>
</dbReference>
<feature type="transmembrane region" description="Helical" evidence="6">
    <location>
        <begin position="76"/>
        <end position="97"/>
    </location>
</feature>
<proteinExistence type="predicted"/>
<organism evidence="7 8">
    <name type="scientific">Corallococcus carmarthensis</name>
    <dbReference type="NCBI Taxonomy" id="2316728"/>
    <lineage>
        <taxon>Bacteria</taxon>
        <taxon>Pseudomonadati</taxon>
        <taxon>Myxococcota</taxon>
        <taxon>Myxococcia</taxon>
        <taxon>Myxococcales</taxon>
        <taxon>Cystobacterineae</taxon>
        <taxon>Myxococcaceae</taxon>
        <taxon>Corallococcus</taxon>
    </lineage>
</organism>